<dbReference type="Pfam" id="PF13692">
    <property type="entry name" value="Glyco_trans_1_4"/>
    <property type="match status" value="1"/>
</dbReference>
<dbReference type="EMBL" id="RBAK01000004">
    <property type="protein sequence ID" value="RKN47954.1"/>
    <property type="molecule type" value="Genomic_DNA"/>
</dbReference>
<gene>
    <name evidence="3" type="ORF">D7223_14080</name>
</gene>
<dbReference type="CDD" id="cd03801">
    <property type="entry name" value="GT4_PimA-like"/>
    <property type="match status" value="1"/>
</dbReference>
<organism evidence="3 4">
    <name type="scientific">Micromonospora endolithica</name>
    <dbReference type="NCBI Taxonomy" id="230091"/>
    <lineage>
        <taxon>Bacteria</taxon>
        <taxon>Bacillati</taxon>
        <taxon>Actinomycetota</taxon>
        <taxon>Actinomycetes</taxon>
        <taxon>Micromonosporales</taxon>
        <taxon>Micromonosporaceae</taxon>
        <taxon>Micromonospora</taxon>
    </lineage>
</organism>
<dbReference type="Gene3D" id="3.40.50.2000">
    <property type="entry name" value="Glycogen Phosphorylase B"/>
    <property type="match status" value="2"/>
</dbReference>
<keyword evidence="4" id="KW-1185">Reference proteome</keyword>
<evidence type="ECO:0000256" key="2">
    <source>
        <dbReference type="ARBA" id="ARBA00022679"/>
    </source>
</evidence>
<keyword evidence="1" id="KW-0328">Glycosyltransferase</keyword>
<keyword evidence="2 3" id="KW-0808">Transferase</keyword>
<protein>
    <submittedName>
        <fullName evidence="3">Glycosyltransferase</fullName>
    </submittedName>
</protein>
<dbReference type="OrthoDB" id="9765330at2"/>
<dbReference type="PANTHER" id="PTHR12526">
    <property type="entry name" value="GLYCOSYLTRANSFERASE"/>
    <property type="match status" value="1"/>
</dbReference>
<evidence type="ECO:0000256" key="1">
    <source>
        <dbReference type="ARBA" id="ARBA00022676"/>
    </source>
</evidence>
<name>A0A3A9ZJL9_9ACTN</name>
<dbReference type="AlphaFoldDB" id="A0A3A9ZJL9"/>
<sequence>MDVVLPGDIDDPVSPSGGNHYDRRVLDGLAALGWRVREHALAGAWPHPDAAARAALARLLAALPDRAPVLLDGLVASSVPAELAAQARRLRLVVLVHLPLETDAERAALAAATAVVGTSGWTRQRLREVYALPADRLHVAAPGVGPAPVAAVTPTGGNLLCVAAVTPGKGHDVLVDALAAVADRPWRCVCVGPLDRDPEFADRVRHRVARHGLTDRVRLAGPRTGAALDTAYAEADLLVLASRGETYGMVVTEALARATPVLTTTAGGLPETLGRAPDGTRPGLLVPPGDPDALAGALRRWLDDAALRDRLRRAASDRRTALEDWTGTTATVARVLEGASTT</sequence>
<accession>A0A3A9ZJL9</accession>
<reference evidence="3 4" key="1">
    <citation type="journal article" date="2004" name="Syst. Appl. Microbiol.">
        <title>Cryptoendolithic actinomycetes from antarctic sandstone rock samples: Micromonospora endolithica sp. nov. and two isolates related to Micromonospora coerulea Jensen 1932.</title>
        <authorList>
            <person name="Hirsch P."/>
            <person name="Mevs U."/>
            <person name="Kroppenstedt R.M."/>
            <person name="Schumann P."/>
            <person name="Stackebrandt E."/>
        </authorList>
    </citation>
    <scope>NUCLEOTIDE SEQUENCE [LARGE SCALE GENOMIC DNA]</scope>
    <source>
        <strain evidence="3 4">JCM 12677</strain>
    </source>
</reference>
<evidence type="ECO:0000313" key="4">
    <source>
        <dbReference type="Proteomes" id="UP000281726"/>
    </source>
</evidence>
<proteinExistence type="predicted"/>
<dbReference type="PANTHER" id="PTHR12526:SF510">
    <property type="entry name" value="D-INOSITOL 3-PHOSPHATE GLYCOSYLTRANSFERASE"/>
    <property type="match status" value="1"/>
</dbReference>
<dbReference type="GO" id="GO:0016757">
    <property type="term" value="F:glycosyltransferase activity"/>
    <property type="evidence" value="ECO:0007669"/>
    <property type="project" value="UniProtKB-KW"/>
</dbReference>
<dbReference type="Proteomes" id="UP000281726">
    <property type="component" value="Unassembled WGS sequence"/>
</dbReference>
<dbReference type="SUPFAM" id="SSF53756">
    <property type="entry name" value="UDP-Glycosyltransferase/glycogen phosphorylase"/>
    <property type="match status" value="1"/>
</dbReference>
<evidence type="ECO:0000313" key="3">
    <source>
        <dbReference type="EMBL" id="RKN47954.1"/>
    </source>
</evidence>
<comment type="caution">
    <text evidence="3">The sequence shown here is derived from an EMBL/GenBank/DDBJ whole genome shotgun (WGS) entry which is preliminary data.</text>
</comment>